<dbReference type="AlphaFoldDB" id="A0A5J4WBG9"/>
<evidence type="ECO:0000313" key="2">
    <source>
        <dbReference type="Proteomes" id="UP000324800"/>
    </source>
</evidence>
<dbReference type="Proteomes" id="UP000324800">
    <property type="component" value="Unassembled WGS sequence"/>
</dbReference>
<evidence type="ECO:0000313" key="1">
    <source>
        <dbReference type="EMBL" id="KAA6392298.1"/>
    </source>
</evidence>
<protein>
    <submittedName>
        <fullName evidence="1">Uncharacterized protein</fullName>
    </submittedName>
</protein>
<reference evidence="1 2" key="1">
    <citation type="submission" date="2019-03" db="EMBL/GenBank/DDBJ databases">
        <title>Single cell metagenomics reveals metabolic interactions within the superorganism composed of flagellate Streblomastix strix and complex community of Bacteroidetes bacteria on its surface.</title>
        <authorList>
            <person name="Treitli S.C."/>
            <person name="Kolisko M."/>
            <person name="Husnik F."/>
            <person name="Keeling P."/>
            <person name="Hampl V."/>
        </authorList>
    </citation>
    <scope>NUCLEOTIDE SEQUENCE [LARGE SCALE GENOMIC DNA]</scope>
    <source>
        <strain evidence="1">ST1C</strain>
    </source>
</reference>
<dbReference type="EMBL" id="SNRW01002591">
    <property type="protein sequence ID" value="KAA6392298.1"/>
    <property type="molecule type" value="Genomic_DNA"/>
</dbReference>
<accession>A0A5J4WBG9</accession>
<proteinExistence type="predicted"/>
<name>A0A5J4WBG9_9EUKA</name>
<comment type="caution">
    <text evidence="1">The sequence shown here is derived from an EMBL/GenBank/DDBJ whole genome shotgun (WGS) entry which is preliminary data.</text>
</comment>
<organism evidence="1 2">
    <name type="scientific">Streblomastix strix</name>
    <dbReference type="NCBI Taxonomy" id="222440"/>
    <lineage>
        <taxon>Eukaryota</taxon>
        <taxon>Metamonada</taxon>
        <taxon>Preaxostyla</taxon>
        <taxon>Oxymonadida</taxon>
        <taxon>Streblomastigidae</taxon>
        <taxon>Streblomastix</taxon>
    </lineage>
</organism>
<gene>
    <name evidence="1" type="ORF">EZS28_012176</name>
</gene>
<sequence>MLVVIDITSNTYLIPLVLFLFKFNPAFNYGTFRFSLILELNNQWSNIQFGSDSSINSGKIDNQWLVGSTGNNGANPLGFVIVKAGQEGQTDRGLQISADGNNLTFNGQVIAGTCAATGSVNYSQGNPILWGTKSLGTDDEFYND</sequence>